<dbReference type="RefSeq" id="WP_210510853.1">
    <property type="nucleotide sequence ID" value="NZ_JAFIDN010000003.1"/>
</dbReference>
<dbReference type="AlphaFoldDB" id="A0A8J7RS55"/>
<organism evidence="2 3">
    <name type="scientific">Natronogracilivirga saccharolytica</name>
    <dbReference type="NCBI Taxonomy" id="2812953"/>
    <lineage>
        <taxon>Bacteria</taxon>
        <taxon>Pseudomonadati</taxon>
        <taxon>Balneolota</taxon>
        <taxon>Balneolia</taxon>
        <taxon>Balneolales</taxon>
        <taxon>Cyclonatronaceae</taxon>
        <taxon>Natronogracilivirga</taxon>
    </lineage>
</organism>
<feature type="region of interest" description="Disordered" evidence="1">
    <location>
        <begin position="15"/>
        <end position="82"/>
    </location>
</feature>
<reference evidence="2" key="1">
    <citation type="submission" date="2021-02" db="EMBL/GenBank/DDBJ databases">
        <title>Natronogracilivirga saccharolytica gen. nov. sp. nov. a new anaerobic, haloalkiliphilic carbohydrate-fermenting bacterium from soda lake and proposing of Cyclonatronumiaceae fam. nov. in the phylum Balneolaeota.</title>
        <authorList>
            <person name="Zhilina T.N."/>
            <person name="Sorokin D.Y."/>
            <person name="Zavarzina D.G."/>
            <person name="Toshchakov S.V."/>
            <person name="Kublanov I.V."/>
        </authorList>
    </citation>
    <scope>NUCLEOTIDE SEQUENCE</scope>
    <source>
        <strain evidence="2">Z-1702</strain>
    </source>
</reference>
<evidence type="ECO:0000313" key="3">
    <source>
        <dbReference type="Proteomes" id="UP000673975"/>
    </source>
</evidence>
<feature type="compositionally biased region" description="Basic residues" evidence="1">
    <location>
        <begin position="17"/>
        <end position="30"/>
    </location>
</feature>
<evidence type="ECO:0000313" key="2">
    <source>
        <dbReference type="EMBL" id="MBP3191952.1"/>
    </source>
</evidence>
<protein>
    <submittedName>
        <fullName evidence="2">Uncharacterized protein</fullName>
    </submittedName>
</protein>
<evidence type="ECO:0000256" key="1">
    <source>
        <dbReference type="SAM" id="MobiDB-lite"/>
    </source>
</evidence>
<comment type="caution">
    <text evidence="2">The sequence shown here is derived from an EMBL/GenBank/DDBJ whole genome shotgun (WGS) entry which is preliminary data.</text>
</comment>
<name>A0A8J7RS55_9BACT</name>
<keyword evidence="3" id="KW-1185">Reference proteome</keyword>
<dbReference type="Proteomes" id="UP000673975">
    <property type="component" value="Unassembled WGS sequence"/>
</dbReference>
<sequence length="82" mass="9467">MTSISRIAELAKIPEIHRKKRESQLLKKKRQKEDEERPPFPLKGKPCFRKPRTGISRPPVEKKQPRPPSSEDGVGDQLDLKV</sequence>
<dbReference type="EMBL" id="JAFIDN010000003">
    <property type="protein sequence ID" value="MBP3191952.1"/>
    <property type="molecule type" value="Genomic_DNA"/>
</dbReference>
<proteinExistence type="predicted"/>
<gene>
    <name evidence="2" type="ORF">NATSA_04660</name>
</gene>
<accession>A0A8J7RS55</accession>